<name>A0A8J3FW04_9PSEU</name>
<comment type="caution">
    <text evidence="6">The sequence shown here is derived from an EMBL/GenBank/DDBJ whole genome shotgun (WGS) entry which is preliminary data.</text>
</comment>
<organism evidence="6 7">
    <name type="scientific">Longimycelium tulufanense</name>
    <dbReference type="NCBI Taxonomy" id="907463"/>
    <lineage>
        <taxon>Bacteria</taxon>
        <taxon>Bacillati</taxon>
        <taxon>Actinomycetota</taxon>
        <taxon>Actinomycetes</taxon>
        <taxon>Pseudonocardiales</taxon>
        <taxon>Pseudonocardiaceae</taxon>
        <taxon>Longimycelium</taxon>
    </lineage>
</organism>
<dbReference type="Gene3D" id="3.90.1720.10">
    <property type="entry name" value="endopeptidase domain like (from Nostoc punctiforme)"/>
    <property type="match status" value="1"/>
</dbReference>
<evidence type="ECO:0000256" key="1">
    <source>
        <dbReference type="ARBA" id="ARBA00007074"/>
    </source>
</evidence>
<evidence type="ECO:0000256" key="3">
    <source>
        <dbReference type="ARBA" id="ARBA00022801"/>
    </source>
</evidence>
<feature type="domain" description="NlpC/P60" evidence="5">
    <location>
        <begin position="229"/>
        <end position="376"/>
    </location>
</feature>
<keyword evidence="7" id="KW-1185">Reference proteome</keyword>
<comment type="similarity">
    <text evidence="1">Belongs to the peptidase C40 family.</text>
</comment>
<dbReference type="PROSITE" id="PS51935">
    <property type="entry name" value="NLPC_P60"/>
    <property type="match status" value="1"/>
</dbReference>
<evidence type="ECO:0000259" key="5">
    <source>
        <dbReference type="PROSITE" id="PS51935"/>
    </source>
</evidence>
<dbReference type="Pfam" id="PF00877">
    <property type="entry name" value="NLPC_P60"/>
    <property type="match status" value="1"/>
</dbReference>
<dbReference type="SUPFAM" id="SSF54001">
    <property type="entry name" value="Cysteine proteinases"/>
    <property type="match status" value="1"/>
</dbReference>
<dbReference type="AlphaFoldDB" id="A0A8J3FW04"/>
<keyword evidence="4" id="KW-0788">Thiol protease</keyword>
<dbReference type="InterPro" id="IPR051794">
    <property type="entry name" value="PG_Endopeptidase_C40"/>
</dbReference>
<evidence type="ECO:0000256" key="2">
    <source>
        <dbReference type="ARBA" id="ARBA00022670"/>
    </source>
</evidence>
<dbReference type="Proteomes" id="UP000637578">
    <property type="component" value="Unassembled WGS sequence"/>
</dbReference>
<dbReference type="EMBL" id="BMMK01000022">
    <property type="protein sequence ID" value="GGM67817.1"/>
    <property type="molecule type" value="Genomic_DNA"/>
</dbReference>
<keyword evidence="2" id="KW-0645">Protease</keyword>
<reference evidence="6" key="2">
    <citation type="submission" date="2020-09" db="EMBL/GenBank/DDBJ databases">
        <authorList>
            <person name="Sun Q."/>
            <person name="Zhou Y."/>
        </authorList>
    </citation>
    <scope>NUCLEOTIDE SEQUENCE</scope>
    <source>
        <strain evidence="6">CGMCC 4.5737</strain>
    </source>
</reference>
<keyword evidence="3" id="KW-0378">Hydrolase</keyword>
<dbReference type="RefSeq" id="WP_189060209.1">
    <property type="nucleotide sequence ID" value="NZ_BMMK01000022.1"/>
</dbReference>
<sequence length="377" mass="39049">MRAKLMLALLGPLALMGAILLLAVLAVVTEEHATAAGIAGVACTPGDVPNGVPGLTPTQLGYAATIVQVGKSKGVPVKGLVVAIAAALQESGLHNYANDGSNVPADKVAMIRQSLTYPHDKVGRDHDSVGLFQQRPLAGWGSVQDLMNPRFAAAAFFGGSDKPSAPRGLLDVPNWEGMSVAHAAQAVQVSAFPDAYARHEQRAFQIVGAVDGVTCTGSRGAQRVSLPANPKAETVINAALSQLGVPYAWGGGNAHGPTRGIRDRGVADAHGDYTKVGFDCSGLAGYAYAQIGVTLPRTTQAMWDALQPAITTIADIQPGDLVMLGTPGNVHHVGIYLGDNRIVEAPRSGGVVHVRDNVWAPDSNYATEFIGALRPGV</sequence>
<dbReference type="InterPro" id="IPR038765">
    <property type="entry name" value="Papain-like_cys_pep_sf"/>
</dbReference>
<protein>
    <submittedName>
        <fullName evidence="6">Lipoprotein</fullName>
    </submittedName>
</protein>
<keyword evidence="6" id="KW-0449">Lipoprotein</keyword>
<dbReference type="GO" id="GO:0008234">
    <property type="term" value="F:cysteine-type peptidase activity"/>
    <property type="evidence" value="ECO:0007669"/>
    <property type="project" value="UniProtKB-KW"/>
</dbReference>
<evidence type="ECO:0000313" key="6">
    <source>
        <dbReference type="EMBL" id="GGM67817.1"/>
    </source>
</evidence>
<proteinExistence type="inferred from homology"/>
<dbReference type="GO" id="GO:0006508">
    <property type="term" value="P:proteolysis"/>
    <property type="evidence" value="ECO:0007669"/>
    <property type="project" value="UniProtKB-KW"/>
</dbReference>
<evidence type="ECO:0000256" key="4">
    <source>
        <dbReference type="ARBA" id="ARBA00022807"/>
    </source>
</evidence>
<evidence type="ECO:0000313" key="7">
    <source>
        <dbReference type="Proteomes" id="UP000637578"/>
    </source>
</evidence>
<reference evidence="6" key="1">
    <citation type="journal article" date="2014" name="Int. J. Syst. Evol. Microbiol.">
        <title>Complete genome sequence of Corynebacterium casei LMG S-19264T (=DSM 44701T), isolated from a smear-ripened cheese.</title>
        <authorList>
            <consortium name="US DOE Joint Genome Institute (JGI-PGF)"/>
            <person name="Walter F."/>
            <person name="Albersmeier A."/>
            <person name="Kalinowski J."/>
            <person name="Ruckert C."/>
        </authorList>
    </citation>
    <scope>NUCLEOTIDE SEQUENCE</scope>
    <source>
        <strain evidence="6">CGMCC 4.5737</strain>
    </source>
</reference>
<accession>A0A8J3FW04</accession>
<dbReference type="PANTHER" id="PTHR47359">
    <property type="entry name" value="PEPTIDOGLYCAN DL-ENDOPEPTIDASE CWLO"/>
    <property type="match status" value="1"/>
</dbReference>
<gene>
    <name evidence="6" type="ORF">GCM10012275_43020</name>
</gene>
<dbReference type="InterPro" id="IPR000064">
    <property type="entry name" value="NLP_P60_dom"/>
</dbReference>
<dbReference type="PANTHER" id="PTHR47359:SF3">
    <property type="entry name" value="NLP_P60 DOMAIN-CONTAINING PROTEIN-RELATED"/>
    <property type="match status" value="1"/>
</dbReference>